<comment type="caution">
    <text evidence="1">The sequence shown here is derived from an EMBL/GenBank/DDBJ whole genome shotgun (WGS) entry which is preliminary data.</text>
</comment>
<evidence type="ECO:0008006" key="3">
    <source>
        <dbReference type="Google" id="ProtNLM"/>
    </source>
</evidence>
<proteinExistence type="predicted"/>
<keyword evidence="2" id="KW-1185">Reference proteome</keyword>
<gene>
    <name evidence="1" type="ORF">CGK74_11845</name>
</gene>
<dbReference type="Gene3D" id="3.40.50.2300">
    <property type="match status" value="2"/>
</dbReference>
<dbReference type="Proteomes" id="UP000215181">
    <property type="component" value="Unassembled WGS sequence"/>
</dbReference>
<dbReference type="InterPro" id="IPR007487">
    <property type="entry name" value="ABC_transpt-TYRBP-like"/>
</dbReference>
<dbReference type="PANTHER" id="PTHR35271">
    <property type="entry name" value="ABC TRANSPORTER, SUBSTRATE-BINDING LIPOPROTEIN-RELATED"/>
    <property type="match status" value="1"/>
</dbReference>
<evidence type="ECO:0000313" key="2">
    <source>
        <dbReference type="Proteomes" id="UP000215181"/>
    </source>
</evidence>
<organism evidence="1 2">
    <name type="scientific">Thauera propionica</name>
    <dbReference type="NCBI Taxonomy" id="2019431"/>
    <lineage>
        <taxon>Bacteria</taxon>
        <taxon>Pseudomonadati</taxon>
        <taxon>Pseudomonadota</taxon>
        <taxon>Betaproteobacteria</taxon>
        <taxon>Rhodocyclales</taxon>
        <taxon>Zoogloeaceae</taxon>
        <taxon>Thauera</taxon>
    </lineage>
</organism>
<dbReference type="AlphaFoldDB" id="A0A235EXB3"/>
<dbReference type="PANTHER" id="PTHR35271:SF1">
    <property type="entry name" value="ABC TRANSPORTER, SUBSTRATE-BINDING LIPOPROTEIN"/>
    <property type="match status" value="1"/>
</dbReference>
<dbReference type="OrthoDB" id="1550623at2"/>
<dbReference type="EMBL" id="NOIH01000013">
    <property type="protein sequence ID" value="OYD53688.1"/>
    <property type="molecule type" value="Genomic_DNA"/>
</dbReference>
<reference evidence="1 2" key="1">
    <citation type="submission" date="2017-07" db="EMBL/GenBank/DDBJ databases">
        <title>Thauera sp. KNDSS-Mac4 genome sequence and assembly.</title>
        <authorList>
            <person name="Mayilraj S."/>
        </authorList>
    </citation>
    <scope>NUCLEOTIDE SEQUENCE [LARGE SCALE GENOMIC DNA]</scope>
    <source>
        <strain evidence="1 2">KNDSS-Mac4</strain>
    </source>
</reference>
<dbReference type="Pfam" id="PF04392">
    <property type="entry name" value="ABC_sub_bind"/>
    <property type="match status" value="1"/>
</dbReference>
<evidence type="ECO:0000313" key="1">
    <source>
        <dbReference type="EMBL" id="OYD53688.1"/>
    </source>
</evidence>
<sequence>MSFDSPWRWTDGQFAGFKEGLGEDVKAEYKVFQMDIKRHATPEAKAERGAMARKAIDEWKPDLVYISDDAGIENVAAHYANTGLPIVFSGANRTLTEHKLEGTKNITGVLEEEHFVESVRLLRTMAPNVRRIAVICDEAAHWPPVIQRIRDRVSRLEGVEIAAVDVLGSYAEFQNKVRKYPEVADAVLYLGIFNFKDDKGQTVPYESLQRWVVENSKLPDISFWIDRIHFGVLASVTVSEQEQGIAAGRLARAILVDGKAPSTLPVVPTVKGKPVINLARARQLGITVKSTELLTAEVVTEFQWAKAAK</sequence>
<protein>
    <recommendedName>
        <fullName evidence="3">ABC transporter substrate-binding protein</fullName>
    </recommendedName>
</protein>
<accession>A0A235EXB3</accession>
<name>A0A235EXB3_9RHOO</name>